<keyword evidence="4" id="KW-1185">Reference proteome</keyword>
<dbReference type="PANTHER" id="PTHR31836:SF21">
    <property type="entry name" value="EXPANSIN-LIKE PROTEIN 7"/>
    <property type="match status" value="1"/>
</dbReference>
<dbReference type="EMBL" id="FUEG01000008">
    <property type="protein sequence ID" value="SJL07610.1"/>
    <property type="molecule type" value="Genomic_DNA"/>
</dbReference>
<evidence type="ECO:0000313" key="3">
    <source>
        <dbReference type="EMBL" id="SJL07610.1"/>
    </source>
</evidence>
<keyword evidence="1" id="KW-0732">Signal</keyword>
<reference evidence="4" key="1">
    <citation type="journal article" date="2017" name="Nat. Ecol. Evol.">
        <title>Genome expansion and lineage-specific genetic innovations in the forest pathogenic fungi Armillaria.</title>
        <authorList>
            <person name="Sipos G."/>
            <person name="Prasanna A.N."/>
            <person name="Walter M.C."/>
            <person name="O'Connor E."/>
            <person name="Balint B."/>
            <person name="Krizsan K."/>
            <person name="Kiss B."/>
            <person name="Hess J."/>
            <person name="Varga T."/>
            <person name="Slot J."/>
            <person name="Riley R."/>
            <person name="Boka B."/>
            <person name="Rigling D."/>
            <person name="Barry K."/>
            <person name="Lee J."/>
            <person name="Mihaltcheva S."/>
            <person name="LaButti K."/>
            <person name="Lipzen A."/>
            <person name="Waldron R."/>
            <person name="Moloney N.M."/>
            <person name="Sperisen C."/>
            <person name="Kredics L."/>
            <person name="Vagvoelgyi C."/>
            <person name="Patrignani A."/>
            <person name="Fitzpatrick D."/>
            <person name="Nagy I."/>
            <person name="Doyle S."/>
            <person name="Anderson J.B."/>
            <person name="Grigoriev I.V."/>
            <person name="Gueldener U."/>
            <person name="Muensterkoetter M."/>
            <person name="Nagy L.G."/>
        </authorList>
    </citation>
    <scope>NUCLEOTIDE SEQUENCE [LARGE SCALE GENOMIC DNA]</scope>
    <source>
        <strain evidence="4">C18/9</strain>
    </source>
</reference>
<name>A0A284RFT3_ARMOS</name>
<dbReference type="Pfam" id="PF03330">
    <property type="entry name" value="DPBB_1"/>
    <property type="match status" value="1"/>
</dbReference>
<accession>A0A284RFT3</accession>
<dbReference type="OrthoDB" id="623670at2759"/>
<dbReference type="AlphaFoldDB" id="A0A284RFT3"/>
<organism evidence="3 4">
    <name type="scientific">Armillaria ostoyae</name>
    <name type="common">Armillaria root rot fungus</name>
    <dbReference type="NCBI Taxonomy" id="47428"/>
    <lineage>
        <taxon>Eukaryota</taxon>
        <taxon>Fungi</taxon>
        <taxon>Dikarya</taxon>
        <taxon>Basidiomycota</taxon>
        <taxon>Agaricomycotina</taxon>
        <taxon>Agaricomycetes</taxon>
        <taxon>Agaricomycetidae</taxon>
        <taxon>Agaricales</taxon>
        <taxon>Marasmiineae</taxon>
        <taxon>Physalacriaceae</taxon>
        <taxon>Armillaria</taxon>
    </lineage>
</organism>
<dbReference type="InterPro" id="IPR051477">
    <property type="entry name" value="Expansin_CellWall"/>
</dbReference>
<dbReference type="InterPro" id="IPR036908">
    <property type="entry name" value="RlpA-like_sf"/>
</dbReference>
<sequence length="84" mass="9022">MAVSGLAVRPCRMSTTLSHSPATDMLEGCTAGSTSVYSGKFVDVTIGDLCPDCGRNEIDLSRSAFQKLAALDDGRINVTWNFYE</sequence>
<dbReference type="Proteomes" id="UP000219338">
    <property type="component" value="Unassembled WGS sequence"/>
</dbReference>
<gene>
    <name evidence="3" type="ORF">ARMOST_10960</name>
</gene>
<dbReference type="PANTHER" id="PTHR31836">
    <property type="match status" value="1"/>
</dbReference>
<evidence type="ECO:0000259" key="2">
    <source>
        <dbReference type="Pfam" id="PF03330"/>
    </source>
</evidence>
<proteinExistence type="predicted"/>
<dbReference type="Gene3D" id="2.40.40.10">
    <property type="entry name" value="RlpA-like domain"/>
    <property type="match status" value="1"/>
</dbReference>
<feature type="domain" description="RlpA-like protein double-psi beta-barrel" evidence="2">
    <location>
        <begin position="35"/>
        <end position="79"/>
    </location>
</feature>
<dbReference type="CDD" id="cd22191">
    <property type="entry name" value="DPBB_RlpA_EXP_N-like"/>
    <property type="match status" value="1"/>
</dbReference>
<evidence type="ECO:0000256" key="1">
    <source>
        <dbReference type="ARBA" id="ARBA00022729"/>
    </source>
</evidence>
<dbReference type="InterPro" id="IPR009009">
    <property type="entry name" value="RlpA-like_DPBB"/>
</dbReference>
<dbReference type="STRING" id="47428.A0A284RFT3"/>
<evidence type="ECO:0000313" key="4">
    <source>
        <dbReference type="Proteomes" id="UP000219338"/>
    </source>
</evidence>
<protein>
    <recommendedName>
        <fullName evidence="2">RlpA-like protein double-psi beta-barrel domain-containing protein</fullName>
    </recommendedName>
</protein>
<dbReference type="SUPFAM" id="SSF50685">
    <property type="entry name" value="Barwin-like endoglucanases"/>
    <property type="match status" value="1"/>
</dbReference>